<feature type="transmembrane region" description="Helical" evidence="5">
    <location>
        <begin position="86"/>
        <end position="108"/>
    </location>
</feature>
<organism evidence="7 8">
    <name type="scientific">Martelella mangrovi</name>
    <dbReference type="NCBI Taxonomy" id="1397477"/>
    <lineage>
        <taxon>Bacteria</taxon>
        <taxon>Pseudomonadati</taxon>
        <taxon>Pseudomonadota</taxon>
        <taxon>Alphaproteobacteria</taxon>
        <taxon>Hyphomicrobiales</taxon>
        <taxon>Aurantimonadaceae</taxon>
        <taxon>Martelella</taxon>
    </lineage>
</organism>
<dbReference type="EMBL" id="JBEPLY010000015">
    <property type="protein sequence ID" value="MET3601691.1"/>
    <property type="molecule type" value="Genomic_DNA"/>
</dbReference>
<dbReference type="InterPro" id="IPR004837">
    <property type="entry name" value="NaCa_Exmemb"/>
</dbReference>
<dbReference type="Pfam" id="PF01699">
    <property type="entry name" value="Na_Ca_ex"/>
    <property type="match status" value="2"/>
</dbReference>
<dbReference type="Gene3D" id="1.20.1420.30">
    <property type="entry name" value="NCX, central ion-binding region"/>
    <property type="match status" value="1"/>
</dbReference>
<accession>A0ABV2IFJ3</accession>
<gene>
    <name evidence="7" type="ORF">ABID12_003652</name>
</gene>
<feature type="transmembrane region" description="Helical" evidence="5">
    <location>
        <begin position="273"/>
        <end position="293"/>
    </location>
</feature>
<evidence type="ECO:0000256" key="1">
    <source>
        <dbReference type="ARBA" id="ARBA00004141"/>
    </source>
</evidence>
<feature type="transmembrane region" description="Helical" evidence="5">
    <location>
        <begin position="120"/>
        <end position="142"/>
    </location>
</feature>
<keyword evidence="8" id="KW-1185">Reference proteome</keyword>
<feature type="transmembrane region" description="Helical" evidence="5">
    <location>
        <begin position="154"/>
        <end position="174"/>
    </location>
</feature>
<dbReference type="PANTHER" id="PTHR37958:SF1">
    <property type="entry name" value="SODIUM-POTASSIUM_PROTON ANTIPORTER CHAA"/>
    <property type="match status" value="1"/>
</dbReference>
<evidence type="ECO:0000313" key="7">
    <source>
        <dbReference type="EMBL" id="MET3601691.1"/>
    </source>
</evidence>
<keyword evidence="3 5" id="KW-1133">Transmembrane helix</keyword>
<comment type="subcellular location">
    <subcellularLocation>
        <location evidence="1">Membrane</location>
        <topology evidence="1">Multi-pass membrane protein</topology>
    </subcellularLocation>
</comment>
<evidence type="ECO:0000256" key="2">
    <source>
        <dbReference type="ARBA" id="ARBA00022692"/>
    </source>
</evidence>
<feature type="transmembrane region" description="Helical" evidence="5">
    <location>
        <begin position="51"/>
        <end position="74"/>
    </location>
</feature>
<feature type="domain" description="Sodium/calcium exchanger membrane region" evidence="6">
    <location>
        <begin position="238"/>
        <end position="380"/>
    </location>
</feature>
<feature type="transmembrane region" description="Helical" evidence="5">
    <location>
        <begin position="341"/>
        <end position="358"/>
    </location>
</feature>
<comment type="caution">
    <text evidence="7">The sequence shown here is derived from an EMBL/GenBank/DDBJ whole genome shotgun (WGS) entry which is preliminary data.</text>
</comment>
<evidence type="ECO:0000256" key="5">
    <source>
        <dbReference type="SAM" id="Phobius"/>
    </source>
</evidence>
<evidence type="ECO:0000259" key="6">
    <source>
        <dbReference type="Pfam" id="PF01699"/>
    </source>
</evidence>
<name>A0ABV2IFJ3_9HYPH</name>
<protein>
    <submittedName>
        <fullName evidence="7">Ca2+:H+ antiporter</fullName>
    </submittedName>
</protein>
<feature type="transmembrane region" description="Helical" evidence="5">
    <location>
        <begin position="186"/>
        <end position="205"/>
    </location>
</feature>
<dbReference type="InterPro" id="IPR052946">
    <property type="entry name" value="Alkaline_pH_Ca-Antiporter"/>
</dbReference>
<dbReference type="Proteomes" id="UP001549164">
    <property type="component" value="Unassembled WGS sequence"/>
</dbReference>
<dbReference type="InterPro" id="IPR044880">
    <property type="entry name" value="NCX_ion-bd_dom_sf"/>
</dbReference>
<feature type="transmembrane region" description="Helical" evidence="5">
    <location>
        <begin position="25"/>
        <end position="45"/>
    </location>
</feature>
<feature type="transmembrane region" description="Helical" evidence="5">
    <location>
        <begin position="365"/>
        <end position="381"/>
    </location>
</feature>
<reference evidence="7 8" key="1">
    <citation type="submission" date="2024-06" db="EMBL/GenBank/DDBJ databases">
        <title>Genomic Encyclopedia of Type Strains, Phase IV (KMG-IV): sequencing the most valuable type-strain genomes for metagenomic binning, comparative biology and taxonomic classification.</title>
        <authorList>
            <person name="Goeker M."/>
        </authorList>
    </citation>
    <scope>NUCLEOTIDE SEQUENCE [LARGE SCALE GENOMIC DNA]</scope>
    <source>
        <strain evidence="7 8">DSM 28102</strain>
    </source>
</reference>
<keyword evidence="2 5" id="KW-0812">Transmembrane</keyword>
<dbReference type="PANTHER" id="PTHR37958">
    <property type="entry name" value="SODIUM-POTASSIUM/PROTON ANTIPORTER CHAA"/>
    <property type="match status" value="1"/>
</dbReference>
<feature type="transmembrane region" description="Helical" evidence="5">
    <location>
        <begin position="235"/>
        <end position="253"/>
    </location>
</feature>
<sequence length="382" mass="41382">MPKPESARDPIAFPSFRTLVRRERFYGLTLLTCLLVLLFEDKLFARLDQPVLLVLTMAWLFFVILATAIGVVRHAEALSERLGEPFGTLVLTLSITGIEVMSITAVMLHGDNNPALVRDTLFSVVMIIMGGMVGISLLLGAFRHRELTFNLQGANAYLSVIIPLAVFSLILPDVTLSTQGPTLTGLQKTMVGAMAGGLYLTFLLIQTGRHRGYFSQPLEEEAQAEEQHAAPDTPLILHVIMLFCYIVPVVFLVEQFARPVDYVIETLGAPTTIGGILMAILVTTPEGIGGVRAALDQKLQSSVNIFLGSVLATIGLTVPIMLVIASLLGLDLELGLDPTDMLLLVLILAVSIVTFSSGRTNLLQGAVHFLLFIAFLVLNFNG</sequence>
<proteinExistence type="predicted"/>
<evidence type="ECO:0000256" key="4">
    <source>
        <dbReference type="ARBA" id="ARBA00023136"/>
    </source>
</evidence>
<evidence type="ECO:0000256" key="3">
    <source>
        <dbReference type="ARBA" id="ARBA00022989"/>
    </source>
</evidence>
<feature type="domain" description="Sodium/calcium exchanger membrane region" evidence="6">
    <location>
        <begin position="53"/>
        <end position="207"/>
    </location>
</feature>
<dbReference type="RefSeq" id="WP_354435519.1">
    <property type="nucleotide sequence ID" value="NZ_JBEPLY010000015.1"/>
</dbReference>
<evidence type="ECO:0000313" key="8">
    <source>
        <dbReference type="Proteomes" id="UP001549164"/>
    </source>
</evidence>
<keyword evidence="4 5" id="KW-0472">Membrane</keyword>
<feature type="transmembrane region" description="Helical" evidence="5">
    <location>
        <begin position="305"/>
        <end position="329"/>
    </location>
</feature>